<dbReference type="GO" id="GO:0016020">
    <property type="term" value="C:membrane"/>
    <property type="evidence" value="ECO:0007669"/>
    <property type="project" value="UniProtKB-SubCell"/>
</dbReference>
<evidence type="ECO:0000256" key="2">
    <source>
        <dbReference type="ARBA" id="ARBA00022692"/>
    </source>
</evidence>
<dbReference type="Pfam" id="PF04547">
    <property type="entry name" value="Anoctamin"/>
    <property type="match status" value="1"/>
</dbReference>
<organism evidence="9 10">
    <name type="scientific">Cryptococcus amylolentus CBS 6039</name>
    <dbReference type="NCBI Taxonomy" id="1295533"/>
    <lineage>
        <taxon>Eukaryota</taxon>
        <taxon>Fungi</taxon>
        <taxon>Dikarya</taxon>
        <taxon>Basidiomycota</taxon>
        <taxon>Agaricomycotina</taxon>
        <taxon>Tremellomycetes</taxon>
        <taxon>Tremellales</taxon>
        <taxon>Cryptococcaceae</taxon>
        <taxon>Cryptococcus</taxon>
    </lineage>
</organism>
<evidence type="ECO:0000256" key="3">
    <source>
        <dbReference type="ARBA" id="ARBA00022989"/>
    </source>
</evidence>
<comment type="caution">
    <text evidence="9">The sequence shown here is derived from an EMBL/GenBank/DDBJ whole genome shotgun (WGS) entry which is preliminary data.</text>
</comment>
<comment type="subcellular location">
    <subcellularLocation>
        <location evidence="1">Membrane</location>
        <topology evidence="1">Multi-pass membrane protein</topology>
    </subcellularLocation>
</comment>
<dbReference type="PANTHER" id="PTHR12308:SF73">
    <property type="entry name" value="ANOCTAMIN"/>
    <property type="match status" value="1"/>
</dbReference>
<evidence type="ECO:0000259" key="7">
    <source>
        <dbReference type="Pfam" id="PF04547"/>
    </source>
</evidence>
<dbReference type="GO" id="GO:0005254">
    <property type="term" value="F:chloride channel activity"/>
    <property type="evidence" value="ECO:0007669"/>
    <property type="project" value="TreeGrafter"/>
</dbReference>
<dbReference type="GeneID" id="30158600"/>
<dbReference type="InterPro" id="IPR007632">
    <property type="entry name" value="Anoctamin"/>
</dbReference>
<reference evidence="9 10" key="1">
    <citation type="submission" date="2016-06" db="EMBL/GenBank/DDBJ databases">
        <title>Evolution of pathogenesis and genome organization in the Tremellales.</title>
        <authorList>
            <person name="Cuomo C."/>
            <person name="Litvintseva A."/>
            <person name="Heitman J."/>
            <person name="Chen Y."/>
            <person name="Sun S."/>
            <person name="Springer D."/>
            <person name="Dromer F."/>
            <person name="Young S."/>
            <person name="Zeng Q."/>
            <person name="Chapman S."/>
            <person name="Gujja S."/>
            <person name="Saif S."/>
            <person name="Birren B."/>
        </authorList>
    </citation>
    <scope>NUCLEOTIDE SEQUENCE [LARGE SCALE GENOMIC DNA]</scope>
    <source>
        <strain evidence="9 10">CBS 6039</strain>
    </source>
</reference>
<evidence type="ECO:0000313" key="10">
    <source>
        <dbReference type="Proteomes" id="UP000094065"/>
    </source>
</evidence>
<dbReference type="OrthoDB" id="296386at2759"/>
<protein>
    <submittedName>
        <fullName evidence="9">Uncharacterized protein</fullName>
    </submittedName>
</protein>
<evidence type="ECO:0000313" key="9">
    <source>
        <dbReference type="EMBL" id="ODN73757.1"/>
    </source>
</evidence>
<keyword evidence="3 6" id="KW-1133">Transmembrane helix</keyword>
<gene>
    <name evidence="9" type="ORF">L202_07291</name>
</gene>
<feature type="transmembrane region" description="Helical" evidence="6">
    <location>
        <begin position="241"/>
        <end position="260"/>
    </location>
</feature>
<evidence type="ECO:0000256" key="6">
    <source>
        <dbReference type="SAM" id="Phobius"/>
    </source>
</evidence>
<dbReference type="InterPro" id="IPR049456">
    <property type="entry name" value="Anoctamin_N_fung"/>
</dbReference>
<evidence type="ECO:0000256" key="5">
    <source>
        <dbReference type="SAM" id="MobiDB-lite"/>
    </source>
</evidence>
<feature type="transmembrane region" description="Helical" evidence="6">
    <location>
        <begin position="619"/>
        <end position="647"/>
    </location>
</feature>
<feature type="transmembrane region" description="Helical" evidence="6">
    <location>
        <begin position="702"/>
        <end position="723"/>
    </location>
</feature>
<feature type="domain" description="Anoctamin transmembrane" evidence="7">
    <location>
        <begin position="210"/>
        <end position="730"/>
    </location>
</feature>
<feature type="transmembrane region" description="Helical" evidence="6">
    <location>
        <begin position="405"/>
        <end position="424"/>
    </location>
</feature>
<keyword evidence="4 6" id="KW-0472">Membrane</keyword>
<dbReference type="PANTHER" id="PTHR12308">
    <property type="entry name" value="ANOCTAMIN"/>
    <property type="match status" value="1"/>
</dbReference>
<feature type="transmembrane region" description="Helical" evidence="6">
    <location>
        <begin position="357"/>
        <end position="380"/>
    </location>
</feature>
<dbReference type="InterPro" id="IPR049452">
    <property type="entry name" value="Anoctamin_TM"/>
</dbReference>
<evidence type="ECO:0000256" key="1">
    <source>
        <dbReference type="ARBA" id="ARBA00004141"/>
    </source>
</evidence>
<name>A0A1E3HBP8_9TREE</name>
<feature type="domain" description="Anoctamin alpha-beta plait" evidence="8">
    <location>
        <begin position="28"/>
        <end position="157"/>
    </location>
</feature>
<dbReference type="GO" id="GO:0032541">
    <property type="term" value="C:cortical endoplasmic reticulum"/>
    <property type="evidence" value="ECO:0007669"/>
    <property type="project" value="TreeGrafter"/>
</dbReference>
<dbReference type="Proteomes" id="UP000094065">
    <property type="component" value="Unassembled WGS sequence"/>
</dbReference>
<evidence type="ECO:0000256" key="4">
    <source>
        <dbReference type="ARBA" id="ARBA00023136"/>
    </source>
</evidence>
<feature type="compositionally biased region" description="Pro residues" evidence="5">
    <location>
        <begin position="8"/>
        <end position="19"/>
    </location>
</feature>
<sequence>MAHVPASPTAPGPPVPHTPAPVVDNPYDVDLVVPYSIALGKKDLKNRTKAELEIKEGYEQLLRAIEGHGGFKVATKPGRAGKGQEEVWVFISASEEKVERLVEEERQMDAAHNLPTPPVTFPPSPATRLRLIYNVLTAPALQGGLGITPGRGRWSRVKSIMALHDEAADHQWIEKWTTGGDWKVGLTKGLDEDTQRSGGLGDQQPPPVHLYFDFLTTYTLSLLPISVISVLFYLFTPADSYPPLYAFLLSVYASVFVAIWRVKQRKFAVRWGTIGCESMAISRLRPEYVASLGFDEKKDLQAVDAIQAGNELKRDTKVAASVPVIVACGVGLGIVLMGIFVLEAFVGEAYDGYGKEIVPLIPTALFSLLVPQIVAGYGYLAELMVKWEDHPTPTGEEKSLTAKTFAMNAIVAYLGLFLSAYVYIPFGSFIMGHVQNKLAGQGFSVEKVAGSGNGTVQTETGPGSPARGTGIDKAAINGGRLKSQLFAYTVTNQVVNAFLELGLPYILRFINEWRAGKTTLKEAITRRGSGPNGAGEKTPVTEDDVEKRFLDKVERELELPEYTLFTDYAEMVTQFGYVTLWSIVWPLAPIFALINNYIELRSDALKICKHVRRPVGDRVETIGSWLDTLGLISWLGAVTSSTLIYLFRPAPEGPSLDSQSANPNFPLPGSHALSHIVSTFHEHSSPANPFTSWINVHTLESLVPLALIALGASHGFLVLRWVVEGTVERVWWRGSWEERELGRLRAGGAGGVRSESSAVQEVREKVFAPEVLGGFWNGGEEGAREIARLFKAE</sequence>
<accession>A0A1E3HBP8</accession>
<dbReference type="STRING" id="1295533.A0A1E3HBP8"/>
<evidence type="ECO:0000259" key="8">
    <source>
        <dbReference type="Pfam" id="PF20877"/>
    </source>
</evidence>
<keyword evidence="10" id="KW-1185">Reference proteome</keyword>
<dbReference type="AlphaFoldDB" id="A0A1E3HBP8"/>
<feature type="transmembrane region" description="Helical" evidence="6">
    <location>
        <begin position="575"/>
        <end position="598"/>
    </location>
</feature>
<feature type="transmembrane region" description="Helical" evidence="6">
    <location>
        <begin position="322"/>
        <end position="345"/>
    </location>
</feature>
<proteinExistence type="predicted"/>
<keyword evidence="2 6" id="KW-0812">Transmembrane</keyword>
<feature type="region of interest" description="Disordered" evidence="5">
    <location>
        <begin position="1"/>
        <end position="23"/>
    </location>
</feature>
<dbReference type="EMBL" id="AWGJ01000012">
    <property type="protein sequence ID" value="ODN73757.1"/>
    <property type="molecule type" value="Genomic_DNA"/>
</dbReference>
<dbReference type="Pfam" id="PF20877">
    <property type="entry name" value="Anoctamin_N"/>
    <property type="match status" value="1"/>
</dbReference>
<feature type="transmembrane region" description="Helical" evidence="6">
    <location>
        <begin position="210"/>
        <end position="235"/>
    </location>
</feature>
<dbReference type="RefSeq" id="XP_018989619.1">
    <property type="nucleotide sequence ID" value="XM_019141976.1"/>
</dbReference>